<evidence type="ECO:0000256" key="3">
    <source>
        <dbReference type="RuleBase" id="RU000363"/>
    </source>
</evidence>
<reference evidence="5 6" key="1">
    <citation type="submission" date="2016-08" db="EMBL/GenBank/DDBJ databases">
        <title>Complete genome sequence of Streptomyces agglomeratus strain 6-3-2, a novel anti-MRSA actinomycete isolated from Wuli of Tebit, China.</title>
        <authorList>
            <person name="Chen X."/>
        </authorList>
    </citation>
    <scope>NUCLEOTIDE SEQUENCE [LARGE SCALE GENOMIC DNA]</scope>
    <source>
        <strain evidence="5 6">6-3-2</strain>
    </source>
</reference>
<proteinExistence type="inferred from homology"/>
<gene>
    <name evidence="5" type="ORF">AS594_14255</name>
</gene>
<evidence type="ECO:0000256" key="2">
    <source>
        <dbReference type="ARBA" id="ARBA00023002"/>
    </source>
</evidence>
<dbReference type="PRINTS" id="PR00080">
    <property type="entry name" value="SDRFAMILY"/>
</dbReference>
<evidence type="ECO:0000256" key="1">
    <source>
        <dbReference type="ARBA" id="ARBA00006484"/>
    </source>
</evidence>
<dbReference type="InterPro" id="IPR057326">
    <property type="entry name" value="KR_dom"/>
</dbReference>
<dbReference type="PANTHER" id="PTHR44196">
    <property type="entry name" value="DEHYDROGENASE/REDUCTASE SDR FAMILY MEMBER 7B"/>
    <property type="match status" value="1"/>
</dbReference>
<dbReference type="STRING" id="285458.BGM19_22555"/>
<dbReference type="OrthoDB" id="9810734at2"/>
<sequence length="257" mass="27113">MTTALITGATAGIGAAFARRLATDGHNLVLVARDTERLQEQATELHDLHGIEAEVLTADLSTEDGIASVEARLSDRRKPVDLLVNNAGFGNKGRFLEVSMADELTMLKVHCEAVLRLTAAATAGMKDRGRGGVVNVASVAAFVPRGTYGASKAWVVQFTQGAARDLAGSGVRLMALCPGFVRTEFHERAGMGTDNIPGWMWLDADKLVAAAMGDLARGKTVSVPDPRYKALMGAVKLAPRGLLGGLTSKTGRKYGPQ</sequence>
<dbReference type="PANTHER" id="PTHR44196:SF2">
    <property type="entry name" value="SHORT-CHAIN DEHYDROGENASE-RELATED"/>
    <property type="match status" value="1"/>
</dbReference>
<dbReference type="EMBL" id="MEHJ01000001">
    <property type="protein sequence ID" value="OEJ25479.1"/>
    <property type="molecule type" value="Genomic_DNA"/>
</dbReference>
<dbReference type="GO" id="GO:0016020">
    <property type="term" value="C:membrane"/>
    <property type="evidence" value="ECO:0007669"/>
    <property type="project" value="TreeGrafter"/>
</dbReference>
<accession>A0A1E5P7I4</accession>
<organism evidence="5 6">
    <name type="scientific">Streptomyces agglomeratus</name>
    <dbReference type="NCBI Taxonomy" id="285458"/>
    <lineage>
        <taxon>Bacteria</taxon>
        <taxon>Bacillati</taxon>
        <taxon>Actinomycetota</taxon>
        <taxon>Actinomycetes</taxon>
        <taxon>Kitasatosporales</taxon>
        <taxon>Streptomycetaceae</taxon>
        <taxon>Streptomyces</taxon>
    </lineage>
</organism>
<dbReference type="CDD" id="cd05233">
    <property type="entry name" value="SDR_c"/>
    <property type="match status" value="1"/>
</dbReference>
<dbReference type="Gene3D" id="3.40.50.720">
    <property type="entry name" value="NAD(P)-binding Rossmann-like Domain"/>
    <property type="match status" value="1"/>
</dbReference>
<dbReference type="InterPro" id="IPR036291">
    <property type="entry name" value="NAD(P)-bd_dom_sf"/>
</dbReference>
<feature type="domain" description="Ketoreductase" evidence="4">
    <location>
        <begin position="2"/>
        <end position="179"/>
    </location>
</feature>
<dbReference type="Pfam" id="PF00106">
    <property type="entry name" value="adh_short"/>
    <property type="match status" value="1"/>
</dbReference>
<dbReference type="RefSeq" id="WP_069927410.1">
    <property type="nucleotide sequence ID" value="NZ_MEHI01000001.1"/>
</dbReference>
<keyword evidence="2" id="KW-0560">Oxidoreductase</keyword>
<keyword evidence="6" id="KW-1185">Reference proteome</keyword>
<evidence type="ECO:0000313" key="6">
    <source>
        <dbReference type="Proteomes" id="UP000095759"/>
    </source>
</evidence>
<dbReference type="Proteomes" id="UP000095759">
    <property type="component" value="Unassembled WGS sequence"/>
</dbReference>
<comment type="caution">
    <text evidence="5">The sequence shown here is derived from an EMBL/GenBank/DDBJ whole genome shotgun (WGS) entry which is preliminary data.</text>
</comment>
<dbReference type="PRINTS" id="PR00081">
    <property type="entry name" value="GDHRDH"/>
</dbReference>
<dbReference type="InterPro" id="IPR002347">
    <property type="entry name" value="SDR_fam"/>
</dbReference>
<dbReference type="PIRSF" id="PIRSF000126">
    <property type="entry name" value="11-beta-HSD1"/>
    <property type="match status" value="1"/>
</dbReference>
<evidence type="ECO:0000313" key="5">
    <source>
        <dbReference type="EMBL" id="OEJ25479.1"/>
    </source>
</evidence>
<dbReference type="SMART" id="SM00822">
    <property type="entry name" value="PKS_KR"/>
    <property type="match status" value="1"/>
</dbReference>
<dbReference type="AlphaFoldDB" id="A0A1E5P7I4"/>
<protein>
    <submittedName>
        <fullName evidence="5">Short-chain dehydrogenase</fullName>
    </submittedName>
</protein>
<dbReference type="GO" id="GO:0016491">
    <property type="term" value="F:oxidoreductase activity"/>
    <property type="evidence" value="ECO:0007669"/>
    <property type="project" value="UniProtKB-KW"/>
</dbReference>
<evidence type="ECO:0000259" key="4">
    <source>
        <dbReference type="SMART" id="SM00822"/>
    </source>
</evidence>
<comment type="similarity">
    <text evidence="1 3">Belongs to the short-chain dehydrogenases/reductases (SDR) family.</text>
</comment>
<name>A0A1E5P7I4_9ACTN</name>
<dbReference type="SUPFAM" id="SSF51735">
    <property type="entry name" value="NAD(P)-binding Rossmann-fold domains"/>
    <property type="match status" value="1"/>
</dbReference>